<feature type="region of interest" description="Disordered" evidence="1">
    <location>
        <begin position="68"/>
        <end position="90"/>
    </location>
</feature>
<dbReference type="EMBL" id="CP099425">
    <property type="protein sequence ID" value="USW56647.1"/>
    <property type="molecule type" value="Genomic_DNA"/>
</dbReference>
<reference evidence="2" key="1">
    <citation type="submission" date="2022-06" db="EMBL/GenBank/DDBJ databases">
        <title>Complete genome sequences of two strains of the flax pathogen Septoria linicola.</title>
        <authorList>
            <person name="Lapalu N."/>
            <person name="Simon A."/>
            <person name="Demenou B."/>
            <person name="Paumier D."/>
            <person name="Guillot M.-P."/>
            <person name="Gout L."/>
            <person name="Valade R."/>
        </authorList>
    </citation>
    <scope>NUCLEOTIDE SEQUENCE</scope>
    <source>
        <strain evidence="2">SE15195</strain>
    </source>
</reference>
<name>A0A9Q9AVH1_9PEZI</name>
<evidence type="ECO:0000313" key="3">
    <source>
        <dbReference type="Proteomes" id="UP001056384"/>
    </source>
</evidence>
<accession>A0A9Q9AVH1</accession>
<keyword evidence="3" id="KW-1185">Reference proteome</keyword>
<evidence type="ECO:0000256" key="1">
    <source>
        <dbReference type="SAM" id="MobiDB-lite"/>
    </source>
</evidence>
<sequence length="90" mass="9369">MTALKASAEATLERSVSDVLLGVPFVPPGGSYDKLLEATETGLAKASLSSPRTLLDNGQFAAIDNGDSGECSFPFNPTDEAPRSDPDKIV</sequence>
<protein>
    <submittedName>
        <fullName evidence="2">Uncharacterized protein</fullName>
    </submittedName>
</protein>
<evidence type="ECO:0000313" key="2">
    <source>
        <dbReference type="EMBL" id="USW56647.1"/>
    </source>
</evidence>
<dbReference type="Proteomes" id="UP001056384">
    <property type="component" value="Chromosome 8"/>
</dbReference>
<feature type="compositionally biased region" description="Basic and acidic residues" evidence="1">
    <location>
        <begin position="80"/>
        <end position="90"/>
    </location>
</feature>
<organism evidence="2 3">
    <name type="scientific">Septoria linicola</name>
    <dbReference type="NCBI Taxonomy" id="215465"/>
    <lineage>
        <taxon>Eukaryota</taxon>
        <taxon>Fungi</taxon>
        <taxon>Dikarya</taxon>
        <taxon>Ascomycota</taxon>
        <taxon>Pezizomycotina</taxon>
        <taxon>Dothideomycetes</taxon>
        <taxon>Dothideomycetidae</taxon>
        <taxon>Mycosphaerellales</taxon>
        <taxon>Mycosphaerellaceae</taxon>
        <taxon>Septoria</taxon>
    </lineage>
</organism>
<gene>
    <name evidence="2" type="ORF">Slin15195_G099660</name>
</gene>
<proteinExistence type="predicted"/>
<dbReference type="AlphaFoldDB" id="A0A9Q9AVH1"/>